<dbReference type="SUPFAM" id="SSF53254">
    <property type="entry name" value="Phosphoglycerate mutase-like"/>
    <property type="match status" value="1"/>
</dbReference>
<dbReference type="InterPro" id="IPR013078">
    <property type="entry name" value="His_Pase_superF_clade-1"/>
</dbReference>
<protein>
    <submittedName>
        <fullName evidence="2">Histidine phosphatase family protein</fullName>
    </submittedName>
</protein>
<dbReference type="AlphaFoldDB" id="A0A370K3J4"/>
<dbReference type="Gene3D" id="3.40.50.1240">
    <property type="entry name" value="Phosphoglycerate mutase-like"/>
    <property type="match status" value="1"/>
</dbReference>
<accession>A0A370K3J4</accession>
<organism evidence="2 3">
    <name type="scientific">Dyella solisilvae</name>
    <dbReference type="NCBI Taxonomy" id="1920168"/>
    <lineage>
        <taxon>Bacteria</taxon>
        <taxon>Pseudomonadati</taxon>
        <taxon>Pseudomonadota</taxon>
        <taxon>Gammaproteobacteria</taxon>
        <taxon>Lysobacterales</taxon>
        <taxon>Rhodanobacteraceae</taxon>
        <taxon>Dyella</taxon>
    </lineage>
</organism>
<dbReference type="PANTHER" id="PTHR48100">
    <property type="entry name" value="BROAD-SPECIFICITY PHOSPHATASE YOR283W-RELATED"/>
    <property type="match status" value="1"/>
</dbReference>
<dbReference type="Pfam" id="PF00300">
    <property type="entry name" value="His_Phos_1"/>
    <property type="match status" value="1"/>
</dbReference>
<reference evidence="2 3" key="1">
    <citation type="submission" date="2018-07" db="EMBL/GenBank/DDBJ databases">
        <title>Dyella solisilvae sp. nov., isolated from the pine and broad-leaved mixed forest soil.</title>
        <authorList>
            <person name="Gao Z."/>
            <person name="Qiu L."/>
        </authorList>
    </citation>
    <scope>NUCLEOTIDE SEQUENCE [LARGE SCALE GENOMIC DNA]</scope>
    <source>
        <strain evidence="2 3">DHG54</strain>
    </source>
</reference>
<dbReference type="RefSeq" id="WP_114826814.1">
    <property type="nucleotide sequence ID" value="NZ_QQSY01000008.1"/>
</dbReference>
<evidence type="ECO:0000313" key="3">
    <source>
        <dbReference type="Proteomes" id="UP000254711"/>
    </source>
</evidence>
<sequence>MTTLLLIRHGEVTGINPPTFRGRQDLALTEKGLRQADLTRDFVRQHWSLDKIFCSPLSRCVRTANTLGAPFRLEANPHAGLIDIDYGGWGGMHVADVEQRWPREARLWKVAPHRFRIPGGESIQEVAARTTDALATILESHPQQTVAVVTHDSVIRVLLCHVAGLPLSSYWLFQPSPCGVSVVHVEDGFTMQGVNSTGHLASA</sequence>
<dbReference type="PIRSF" id="PIRSF000709">
    <property type="entry name" value="6PFK_2-Ptase"/>
    <property type="match status" value="1"/>
</dbReference>
<dbReference type="OrthoDB" id="9783269at2"/>
<name>A0A370K3J4_9GAMM</name>
<feature type="binding site" evidence="1">
    <location>
        <position position="59"/>
    </location>
    <ligand>
        <name>substrate</name>
    </ligand>
</feature>
<dbReference type="SMART" id="SM00855">
    <property type="entry name" value="PGAM"/>
    <property type="match status" value="1"/>
</dbReference>
<dbReference type="InterPro" id="IPR050275">
    <property type="entry name" value="PGM_Phosphatase"/>
</dbReference>
<keyword evidence="3" id="KW-1185">Reference proteome</keyword>
<dbReference type="EMBL" id="QQSY01000008">
    <property type="protein sequence ID" value="RDI97007.1"/>
    <property type="molecule type" value="Genomic_DNA"/>
</dbReference>
<comment type="caution">
    <text evidence="2">The sequence shown here is derived from an EMBL/GenBank/DDBJ whole genome shotgun (WGS) entry which is preliminary data.</text>
</comment>
<dbReference type="GO" id="GO:0016791">
    <property type="term" value="F:phosphatase activity"/>
    <property type="evidence" value="ECO:0007669"/>
    <property type="project" value="TreeGrafter"/>
</dbReference>
<proteinExistence type="predicted"/>
<evidence type="ECO:0000256" key="1">
    <source>
        <dbReference type="PIRSR" id="PIRSR613078-2"/>
    </source>
</evidence>
<dbReference type="CDD" id="cd07067">
    <property type="entry name" value="HP_PGM_like"/>
    <property type="match status" value="1"/>
</dbReference>
<evidence type="ECO:0000313" key="2">
    <source>
        <dbReference type="EMBL" id="RDI97007.1"/>
    </source>
</evidence>
<dbReference type="InterPro" id="IPR029033">
    <property type="entry name" value="His_PPase_superfam"/>
</dbReference>
<dbReference type="Proteomes" id="UP000254711">
    <property type="component" value="Unassembled WGS sequence"/>
</dbReference>
<gene>
    <name evidence="2" type="ORF">DVT68_19145</name>
</gene>